<evidence type="ECO:0000256" key="1">
    <source>
        <dbReference type="ARBA" id="ARBA00022485"/>
    </source>
</evidence>
<dbReference type="RefSeq" id="WP_379589734.1">
    <property type="nucleotide sequence ID" value="NZ_JBHSKO010000018.1"/>
</dbReference>
<dbReference type="PANTHER" id="PTHR43498:SF1">
    <property type="entry name" value="COB--COM HETERODISULFIDE REDUCTASE IRON-SULFUR SUBUNIT A"/>
    <property type="match status" value="1"/>
</dbReference>
<evidence type="ECO:0000313" key="6">
    <source>
        <dbReference type="EMBL" id="GAA0896839.1"/>
    </source>
</evidence>
<evidence type="ECO:0000256" key="3">
    <source>
        <dbReference type="ARBA" id="ARBA00023002"/>
    </source>
</evidence>
<gene>
    <name evidence="6" type="ORF">GCM10009559_56240</name>
</gene>
<proteinExistence type="predicted"/>
<evidence type="ECO:0000256" key="4">
    <source>
        <dbReference type="ARBA" id="ARBA00023004"/>
    </source>
</evidence>
<keyword evidence="7" id="KW-1185">Reference proteome</keyword>
<accession>A0ABN1N803</accession>
<keyword evidence="3" id="KW-0560">Oxidoreductase</keyword>
<sequence>MQYTTDLHTASESDVLVVGGGPAGIGAAVAAARAGARTVLVERYGSLGGNLTAGLVGPCMTSFSLDGRTQLIRGVFDEFVRRMEAMGQALHPSRTHAADAYAGFIEYGHDKVTPFEPEAAKTVAMQMCLEAGVELALHSFVCDSLVIDGRVEGVVTAEKDGLRARKAAVVVDCSADGDVAARAGAATEFGRESDGLVQPMTLFFRIAGIDDEEVERYVRSHPEDFRPFASIVAKARAEGRFPAPRMGVGMYKTLRPGVWRINTTRILGKDATRSADLTAAEIEGRDQVLKLVEFFRAELPGFGDCELLDTAATIGVRESRRVVGEYVLTLEDLQTGVHFDDVIAMCAYPVDIHDPAGSGGGSDEKWGTANAYEIPYRSLVPRDLEGLLVAGRCASATHEAMAAIRVMPPAFAMGQAAGTAAALAVAGGIAPRDVDVDSLQERLLADGAYLGERVVVGAA</sequence>
<comment type="caution">
    <text evidence="6">The sequence shown here is derived from an EMBL/GenBank/DDBJ whole genome shotgun (WGS) entry which is preliminary data.</text>
</comment>
<keyword evidence="1" id="KW-0004">4Fe-4S</keyword>
<dbReference type="SUPFAM" id="SSF51905">
    <property type="entry name" value="FAD/NAD(P)-binding domain"/>
    <property type="match status" value="1"/>
</dbReference>
<dbReference type="Proteomes" id="UP001499967">
    <property type="component" value="Unassembled WGS sequence"/>
</dbReference>
<keyword evidence="5" id="KW-0411">Iron-sulfur</keyword>
<dbReference type="InterPro" id="IPR039650">
    <property type="entry name" value="HdrA-like"/>
</dbReference>
<dbReference type="Pfam" id="PF12831">
    <property type="entry name" value="FAD_oxidored"/>
    <property type="match status" value="1"/>
</dbReference>
<keyword evidence="2" id="KW-0479">Metal-binding</keyword>
<evidence type="ECO:0000313" key="7">
    <source>
        <dbReference type="Proteomes" id="UP001499967"/>
    </source>
</evidence>
<keyword evidence="4" id="KW-0408">Iron</keyword>
<protein>
    <submittedName>
        <fullName evidence="6">FAD-dependent oxidoreductase</fullName>
    </submittedName>
</protein>
<dbReference type="EMBL" id="BAAAHP010000177">
    <property type="protein sequence ID" value="GAA0896839.1"/>
    <property type="molecule type" value="Genomic_DNA"/>
</dbReference>
<reference evidence="6 7" key="1">
    <citation type="journal article" date="2019" name="Int. J. Syst. Evol. Microbiol.">
        <title>The Global Catalogue of Microorganisms (GCM) 10K type strain sequencing project: providing services to taxonomists for standard genome sequencing and annotation.</title>
        <authorList>
            <consortium name="The Broad Institute Genomics Platform"/>
            <consortium name="The Broad Institute Genome Sequencing Center for Infectious Disease"/>
            <person name="Wu L."/>
            <person name="Ma J."/>
        </authorList>
    </citation>
    <scope>NUCLEOTIDE SEQUENCE [LARGE SCALE GENOMIC DNA]</scope>
    <source>
        <strain evidence="6 7">JCM 11117</strain>
    </source>
</reference>
<dbReference type="PANTHER" id="PTHR43498">
    <property type="entry name" value="FERREDOXIN:COB-COM HETERODISULFIDE REDUCTASE SUBUNIT A"/>
    <property type="match status" value="1"/>
</dbReference>
<evidence type="ECO:0000256" key="5">
    <source>
        <dbReference type="ARBA" id="ARBA00023014"/>
    </source>
</evidence>
<organism evidence="6 7">
    <name type="scientific">Pseudonocardia zijingensis</name>
    <dbReference type="NCBI Taxonomy" id="153376"/>
    <lineage>
        <taxon>Bacteria</taxon>
        <taxon>Bacillati</taxon>
        <taxon>Actinomycetota</taxon>
        <taxon>Actinomycetes</taxon>
        <taxon>Pseudonocardiales</taxon>
        <taxon>Pseudonocardiaceae</taxon>
        <taxon>Pseudonocardia</taxon>
    </lineage>
</organism>
<dbReference type="Gene3D" id="3.50.50.60">
    <property type="entry name" value="FAD/NAD(P)-binding domain"/>
    <property type="match status" value="1"/>
</dbReference>
<name>A0ABN1N803_9PSEU</name>
<dbReference type="InterPro" id="IPR036188">
    <property type="entry name" value="FAD/NAD-bd_sf"/>
</dbReference>
<evidence type="ECO:0000256" key="2">
    <source>
        <dbReference type="ARBA" id="ARBA00022723"/>
    </source>
</evidence>